<comment type="caution">
    <text evidence="3">The sequence shown here is derived from an EMBL/GenBank/DDBJ whole genome shotgun (WGS) entry which is preliminary data.</text>
</comment>
<gene>
    <name evidence="3" type="ORF">BJ994_000692</name>
</gene>
<feature type="domain" description="Pyrrolo-quinoline quinone repeat" evidence="2">
    <location>
        <begin position="539"/>
        <end position="630"/>
    </location>
</feature>
<dbReference type="InterPro" id="IPR011047">
    <property type="entry name" value="Quinoprotein_ADH-like_sf"/>
</dbReference>
<dbReference type="PROSITE" id="PS51318">
    <property type="entry name" value="TAT"/>
    <property type="match status" value="1"/>
</dbReference>
<protein>
    <recommendedName>
        <fullName evidence="2">Pyrrolo-quinoline quinone repeat domain-containing protein</fullName>
    </recommendedName>
</protein>
<evidence type="ECO:0000256" key="1">
    <source>
        <dbReference type="SAM" id="SignalP"/>
    </source>
</evidence>
<keyword evidence="1" id="KW-0732">Signal</keyword>
<evidence type="ECO:0000313" key="3">
    <source>
        <dbReference type="EMBL" id="NJC21616.1"/>
    </source>
</evidence>
<accession>A0A846RRB0</accession>
<dbReference type="AlphaFoldDB" id="A0A846RRB0"/>
<proteinExistence type="predicted"/>
<keyword evidence="4" id="KW-1185">Reference proteome</keyword>
<sequence>MHNHEMTRRAAIQVGGVAGLAAALGLAAAAPATATGASAFRRPAKGTEILDLGPAVVQFSLMAAVRIGDTLYVGSRNLNPVRIVAFHIPTQTVVATTELGTGHTIQALAADPSGRYLYAGVLQDAGGPQANLYRWDVFSLGTPIAAIGRIGDRDVRDLSVAPNGLVYAVGGGSGTAPALWEYSPVTGQVVNLGVPDPGATLARGVAASDTTVFFGAGSTIAGGGKTSRACLYAYDRSARKFTNITPTEMLPDPSIRDLAIFNDKLVVGTASSLEPSKVAAIDLANLGSYTIATSIGKTAKNFAIIDDNVYFANEFGVMVYSLTTNAIAQLEFEGPSLGEIWGVDSRNGKLLVTSGYGFIAEIDPVAKTSVAWDLGEAGAPADPQTVMGIAAGAGYAYVGGNGVIARHTLGTDEVLNMQAPGEAKDAIVVGGTLYTGQYSSQGIWKYDPGSGKPIHQVATFPAAQNRPLDVVWDDVNQLVLVVAQADTEGGGSLWTYDPATGESRSFINPIDNVQLVRAVATREGIAYLGGSLPGTGGPGTIVAFDPVAGKELWRIDPQLGAGTSALAVQGRYLYGLSRKGHAYVIDLPKRTIVHTADVRSVSNGFAAMVSNRGVVYGVSDTTVFRFDPKTFAVSTVLADTKGGWYSGSHITNDENGYLYTMRGRNLVRIDDHPRR</sequence>
<dbReference type="EMBL" id="JAATJL010000001">
    <property type="protein sequence ID" value="NJC21616.1"/>
    <property type="molecule type" value="Genomic_DNA"/>
</dbReference>
<dbReference type="Pfam" id="PF13360">
    <property type="entry name" value="PQQ_2"/>
    <property type="match status" value="1"/>
</dbReference>
<dbReference type="InterPro" id="IPR015943">
    <property type="entry name" value="WD40/YVTN_repeat-like_dom_sf"/>
</dbReference>
<feature type="signal peptide" evidence="1">
    <location>
        <begin position="1"/>
        <end position="34"/>
    </location>
</feature>
<feature type="chain" id="PRO_5038866422" description="Pyrrolo-quinoline quinone repeat domain-containing protein" evidence="1">
    <location>
        <begin position="35"/>
        <end position="675"/>
    </location>
</feature>
<evidence type="ECO:0000259" key="2">
    <source>
        <dbReference type="Pfam" id="PF13360"/>
    </source>
</evidence>
<dbReference type="InterPro" id="IPR002372">
    <property type="entry name" value="PQQ_rpt_dom"/>
</dbReference>
<dbReference type="SUPFAM" id="SSF69322">
    <property type="entry name" value="Tricorn protease domain 2"/>
    <property type="match status" value="1"/>
</dbReference>
<name>A0A846RRB0_9MICC</name>
<dbReference type="Proteomes" id="UP000547458">
    <property type="component" value="Unassembled WGS sequence"/>
</dbReference>
<evidence type="ECO:0000313" key="4">
    <source>
        <dbReference type="Proteomes" id="UP000547458"/>
    </source>
</evidence>
<organism evidence="3 4">
    <name type="scientific">Arthrobacter pigmenti</name>
    <dbReference type="NCBI Taxonomy" id="271432"/>
    <lineage>
        <taxon>Bacteria</taxon>
        <taxon>Bacillati</taxon>
        <taxon>Actinomycetota</taxon>
        <taxon>Actinomycetes</taxon>
        <taxon>Micrococcales</taxon>
        <taxon>Micrococcaceae</taxon>
        <taxon>Arthrobacter</taxon>
    </lineage>
</organism>
<dbReference type="Gene3D" id="2.130.10.10">
    <property type="entry name" value="YVTN repeat-like/Quinoprotein amine dehydrogenase"/>
    <property type="match status" value="2"/>
</dbReference>
<dbReference type="RefSeq" id="WP_167991515.1">
    <property type="nucleotide sequence ID" value="NZ_JAATJL010000001.1"/>
</dbReference>
<dbReference type="SUPFAM" id="SSF50998">
    <property type="entry name" value="Quinoprotein alcohol dehydrogenase-like"/>
    <property type="match status" value="2"/>
</dbReference>
<reference evidence="3 4" key="1">
    <citation type="submission" date="2020-03" db="EMBL/GenBank/DDBJ databases">
        <title>Sequencing the genomes of 1000 actinobacteria strains.</title>
        <authorList>
            <person name="Klenk H.-P."/>
        </authorList>
    </citation>
    <scope>NUCLEOTIDE SEQUENCE [LARGE SCALE GENOMIC DNA]</scope>
    <source>
        <strain evidence="3 4">DSM 16403</strain>
    </source>
</reference>
<dbReference type="InterPro" id="IPR006311">
    <property type="entry name" value="TAT_signal"/>
</dbReference>